<dbReference type="Proteomes" id="UP000016658">
    <property type="component" value="Unassembled WGS sequence"/>
</dbReference>
<evidence type="ECO:0000256" key="7">
    <source>
        <dbReference type="ARBA" id="ARBA00022697"/>
    </source>
</evidence>
<dbReference type="GO" id="GO:0004412">
    <property type="term" value="F:homoserine dehydrogenase activity"/>
    <property type="evidence" value="ECO:0007669"/>
    <property type="project" value="UniProtKB-EC"/>
</dbReference>
<dbReference type="SUPFAM" id="SSF55347">
    <property type="entry name" value="Glyceraldehyde-3-phosphate dehydrogenase-like, C-terminal domain"/>
    <property type="match status" value="1"/>
</dbReference>
<comment type="catalytic activity">
    <reaction evidence="11">
        <text>L-homoserine + NADP(+) = L-aspartate 4-semialdehyde + NADPH + H(+)</text>
        <dbReference type="Rhea" id="RHEA:15761"/>
        <dbReference type="ChEBI" id="CHEBI:15378"/>
        <dbReference type="ChEBI" id="CHEBI:57476"/>
        <dbReference type="ChEBI" id="CHEBI:57783"/>
        <dbReference type="ChEBI" id="CHEBI:58349"/>
        <dbReference type="ChEBI" id="CHEBI:537519"/>
        <dbReference type="EC" id="1.1.1.3"/>
    </reaction>
    <physiologicalReaction direction="right-to-left" evidence="11">
        <dbReference type="Rhea" id="RHEA:15763"/>
    </physiologicalReaction>
</comment>
<comment type="similarity">
    <text evidence="3 13">Belongs to the homoserine dehydrogenase family.</text>
</comment>
<dbReference type="InterPro" id="IPR005106">
    <property type="entry name" value="Asp/hSer_DH_NAD-bd"/>
</dbReference>
<protein>
    <recommendedName>
        <fullName evidence="5 12">Homoserine dehydrogenase</fullName>
        <ecNumber evidence="4 12">1.1.1.3</ecNumber>
    </recommendedName>
</protein>
<accession>U2QVC8</accession>
<name>U2QVC8_9FIRM</name>
<evidence type="ECO:0000256" key="11">
    <source>
        <dbReference type="ARBA" id="ARBA00048841"/>
    </source>
</evidence>
<dbReference type="Gene3D" id="3.30.360.10">
    <property type="entry name" value="Dihydrodipicolinate Reductase, domain 2"/>
    <property type="match status" value="1"/>
</dbReference>
<evidence type="ECO:0000313" key="16">
    <source>
        <dbReference type="EMBL" id="ERK45258.1"/>
    </source>
</evidence>
<evidence type="ECO:0000256" key="12">
    <source>
        <dbReference type="RuleBase" id="RU000579"/>
    </source>
</evidence>
<evidence type="ECO:0000256" key="3">
    <source>
        <dbReference type="ARBA" id="ARBA00006753"/>
    </source>
</evidence>
<comment type="pathway">
    <text evidence="2 12">Amino-acid biosynthesis; L-methionine biosynthesis via de novo pathway; L-homoserine from L-aspartate: step 3/3.</text>
</comment>
<dbReference type="UniPathway" id="UPA00051">
    <property type="reaction ID" value="UER00465"/>
</dbReference>
<dbReference type="Pfam" id="PF00742">
    <property type="entry name" value="Homoserine_dh"/>
    <property type="match status" value="1"/>
</dbReference>
<evidence type="ECO:0000256" key="6">
    <source>
        <dbReference type="ARBA" id="ARBA00022605"/>
    </source>
</evidence>
<dbReference type="HOGENOM" id="CLU_009116_1_1_9"/>
<dbReference type="InterPro" id="IPR019811">
    <property type="entry name" value="HDH_CS"/>
</dbReference>
<dbReference type="InterPro" id="IPR036291">
    <property type="entry name" value="NAD(P)-bd_dom_sf"/>
</dbReference>
<keyword evidence="7 12" id="KW-0791">Threonine biosynthesis</keyword>
<dbReference type="Pfam" id="PF03447">
    <property type="entry name" value="NAD_binding_3"/>
    <property type="match status" value="1"/>
</dbReference>
<evidence type="ECO:0000256" key="9">
    <source>
        <dbReference type="ARBA" id="ARBA00023053"/>
    </source>
</evidence>
<proteinExistence type="inferred from homology"/>
<dbReference type="GO" id="GO:0009086">
    <property type="term" value="P:methionine biosynthetic process"/>
    <property type="evidence" value="ECO:0007669"/>
    <property type="project" value="UniProtKB-KW"/>
</dbReference>
<feature type="domain" description="Homoserine dehydrogenase catalytic" evidence="14">
    <location>
        <begin position="129"/>
        <end position="304"/>
    </location>
</feature>
<evidence type="ECO:0000256" key="5">
    <source>
        <dbReference type="ARBA" id="ARBA00013376"/>
    </source>
</evidence>
<evidence type="ECO:0000256" key="1">
    <source>
        <dbReference type="ARBA" id="ARBA00005056"/>
    </source>
</evidence>
<dbReference type="GO" id="GO:0050661">
    <property type="term" value="F:NADP binding"/>
    <property type="evidence" value="ECO:0007669"/>
    <property type="project" value="InterPro"/>
</dbReference>
<dbReference type="SUPFAM" id="SSF51735">
    <property type="entry name" value="NAD(P)-binding Rossmann-fold domains"/>
    <property type="match status" value="1"/>
</dbReference>
<keyword evidence="12" id="KW-0521">NADP</keyword>
<dbReference type="PATRIC" id="fig|649755.3.peg.1026"/>
<evidence type="ECO:0000256" key="10">
    <source>
        <dbReference type="ARBA" id="ARBA00023167"/>
    </source>
</evidence>
<evidence type="ECO:0000256" key="2">
    <source>
        <dbReference type="ARBA" id="ARBA00005062"/>
    </source>
</evidence>
<evidence type="ECO:0000256" key="8">
    <source>
        <dbReference type="ARBA" id="ARBA00023002"/>
    </source>
</evidence>
<evidence type="ECO:0000256" key="13">
    <source>
        <dbReference type="RuleBase" id="RU004171"/>
    </source>
</evidence>
<sequence length="379" mass="42875">MFFKKTHKEDKMNITLCGYGVVGKGVEKLCELTNDLNIQYIYVRKEKEDLPRFSNEEHIVEDPSIDIVMECMNGLEPANTLIRKALKAKKHVITSNKAVIATYLEDYLDLAKDNDTTIQIEACVAGGIPFLDALLKLQRLEPIQGYEGIFNGTSNYILDQMTKNALDYEVALKNAQDLGYAEKDPTNDVEGIDVYYKAVISNMLAYKNKKLELPKPVGISKISNNDIALAKENGKIIRHLAISVCKDEKVCTIIAPAFLDNGTFLANVENNYNAQTIHAHSFETLGYLGQGAGQLATAQAMMQNAIDTLENKERTIILTNTYTYDETLIKENWIIRSNKELTINYTKKDGSYYWIEQMDQTIIQKIKKQDTDAMIAIWR</sequence>
<evidence type="ECO:0000256" key="4">
    <source>
        <dbReference type="ARBA" id="ARBA00013213"/>
    </source>
</evidence>
<comment type="pathway">
    <text evidence="1 12">Amino-acid biosynthesis; L-threonine biosynthesis; L-threonine from L-aspartate: step 3/5.</text>
</comment>
<dbReference type="InterPro" id="IPR001342">
    <property type="entry name" value="HDH_cat"/>
</dbReference>
<feature type="domain" description="Aspartate/homoserine dehydrogenase NAD-binding" evidence="15">
    <location>
        <begin position="18"/>
        <end position="120"/>
    </location>
</feature>
<dbReference type="NCBIfam" id="NF004976">
    <property type="entry name" value="PRK06349.1"/>
    <property type="match status" value="1"/>
</dbReference>
<dbReference type="PROSITE" id="PS01042">
    <property type="entry name" value="HOMOSER_DHGENASE"/>
    <property type="match status" value="1"/>
</dbReference>
<dbReference type="GO" id="GO:0009088">
    <property type="term" value="P:threonine biosynthetic process"/>
    <property type="evidence" value="ECO:0007669"/>
    <property type="project" value="UniProtKB-UniPathway"/>
</dbReference>
<dbReference type="AlphaFoldDB" id="U2QVC8"/>
<dbReference type="UniPathway" id="UPA00050">
    <property type="reaction ID" value="UER00063"/>
</dbReference>
<dbReference type="FunFam" id="3.30.360.10:FF:000005">
    <property type="entry name" value="Homoserine dehydrogenase"/>
    <property type="match status" value="1"/>
</dbReference>
<comment type="caution">
    <text evidence="16">The sequence shown here is derived from an EMBL/GenBank/DDBJ whole genome shotgun (WGS) entry which is preliminary data.</text>
</comment>
<evidence type="ECO:0000259" key="14">
    <source>
        <dbReference type="Pfam" id="PF00742"/>
    </source>
</evidence>
<keyword evidence="10 12" id="KW-0486">Methionine biosynthesis</keyword>
<dbReference type="EC" id="1.1.1.3" evidence="4 12"/>
<keyword evidence="6 12" id="KW-0028">Amino-acid biosynthesis</keyword>
<dbReference type="EMBL" id="AWVI01000044">
    <property type="protein sequence ID" value="ERK45258.1"/>
    <property type="molecule type" value="Genomic_DNA"/>
</dbReference>
<dbReference type="PANTHER" id="PTHR43331">
    <property type="entry name" value="HOMOSERINE DEHYDROGENASE"/>
    <property type="match status" value="1"/>
</dbReference>
<evidence type="ECO:0000313" key="17">
    <source>
        <dbReference type="Proteomes" id="UP000016658"/>
    </source>
</evidence>
<dbReference type="Gene3D" id="3.40.50.720">
    <property type="entry name" value="NAD(P)-binding Rossmann-like Domain"/>
    <property type="match status" value="1"/>
</dbReference>
<keyword evidence="9" id="KW-0915">Sodium</keyword>
<reference evidence="16 17" key="1">
    <citation type="submission" date="2013-06" db="EMBL/GenBank/DDBJ databases">
        <authorList>
            <person name="Weinstock G."/>
            <person name="Sodergren E."/>
            <person name="Lobos E.A."/>
            <person name="Fulton L."/>
            <person name="Fulton R."/>
            <person name="Courtney L."/>
            <person name="Fronick C."/>
            <person name="O'Laughlin M."/>
            <person name="Godfrey J."/>
            <person name="Wilson R.M."/>
            <person name="Miner T."/>
            <person name="Farmer C."/>
            <person name="Delehaunty K."/>
            <person name="Cordes M."/>
            <person name="Minx P."/>
            <person name="Tomlinson C."/>
            <person name="Chen J."/>
            <person name="Wollam A."/>
            <person name="Pepin K.H."/>
            <person name="Bhonagiri V."/>
            <person name="Zhang X."/>
            <person name="Warren W."/>
            <person name="Mitreva M."/>
            <person name="Mardis E.R."/>
            <person name="Wilson R.K."/>
        </authorList>
    </citation>
    <scope>NUCLEOTIDE SEQUENCE [LARGE SCALE GENOMIC DNA]</scope>
    <source>
        <strain evidence="16 17">ATCC 27803</strain>
    </source>
</reference>
<dbReference type="PANTHER" id="PTHR43331:SF1">
    <property type="entry name" value="HOMOSERINE DEHYDROGENASE"/>
    <property type="match status" value="1"/>
</dbReference>
<gene>
    <name evidence="16" type="ORF">HMPREF0367_01111</name>
</gene>
<keyword evidence="8 12" id="KW-0560">Oxidoreductase</keyword>
<organism evidence="16 17">
    <name type="scientific">Faecalitalea cylindroides ATCC 27803</name>
    <dbReference type="NCBI Taxonomy" id="649755"/>
    <lineage>
        <taxon>Bacteria</taxon>
        <taxon>Bacillati</taxon>
        <taxon>Bacillota</taxon>
        <taxon>Erysipelotrichia</taxon>
        <taxon>Erysipelotrichales</taxon>
        <taxon>Erysipelotrichaceae</taxon>
        <taxon>Faecalitalea</taxon>
    </lineage>
</organism>
<evidence type="ECO:0000259" key="15">
    <source>
        <dbReference type="Pfam" id="PF03447"/>
    </source>
</evidence>